<gene>
    <name evidence="1" type="ORF">DFR24_1912</name>
</gene>
<sequence>MSSLTLQAEHLKLARLLGCPESVIAGLAGLDVAALRQLRGACTSMLFDGDRATLQRVAGAARILPGALNALLAEKAMGPVLASRVAGLMPPKDGVEIATRVALSFNVEVTLLLDPRSAAPMLRLMPMDLVVAVTRELVKRREFIVMARFVDTLTDEQIRGCMAVIDDESMLRIGFFVESPQRLAEVVSLMNDARLQKVVAIAGRPELALGGAVMVLLSGVEAPLRVRIVQAAMTHADESVGEQLVIAAREHGMQALLTDLVASLPAVASQRLARLMA</sequence>
<comment type="caution">
    <text evidence="1">The sequence shown here is derived from an EMBL/GenBank/DDBJ whole genome shotgun (WGS) entry which is preliminary data.</text>
</comment>
<protein>
    <submittedName>
        <fullName evidence="1">Uncharacterized protein</fullName>
    </submittedName>
</protein>
<dbReference type="EMBL" id="SOBT01000008">
    <property type="protein sequence ID" value="TDU32514.1"/>
    <property type="molecule type" value="Genomic_DNA"/>
</dbReference>
<dbReference type="Proteomes" id="UP000295341">
    <property type="component" value="Unassembled WGS sequence"/>
</dbReference>
<dbReference type="RefSeq" id="WP_133881006.1">
    <property type="nucleotide sequence ID" value="NZ_MWIN01000001.1"/>
</dbReference>
<organism evidence="1 2">
    <name type="scientific">Panacagrimonas perspica</name>
    <dbReference type="NCBI Taxonomy" id="381431"/>
    <lineage>
        <taxon>Bacteria</taxon>
        <taxon>Pseudomonadati</taxon>
        <taxon>Pseudomonadota</taxon>
        <taxon>Gammaproteobacteria</taxon>
        <taxon>Nevskiales</taxon>
        <taxon>Nevskiaceae</taxon>
        <taxon>Panacagrimonas</taxon>
    </lineage>
</organism>
<dbReference type="AlphaFoldDB" id="A0A4S3KC06"/>
<evidence type="ECO:0000313" key="1">
    <source>
        <dbReference type="EMBL" id="TDU32514.1"/>
    </source>
</evidence>
<evidence type="ECO:0000313" key="2">
    <source>
        <dbReference type="Proteomes" id="UP000295341"/>
    </source>
</evidence>
<name>A0A4S3KC06_9GAMM</name>
<dbReference type="OrthoDB" id="6073936at2"/>
<keyword evidence="2" id="KW-1185">Reference proteome</keyword>
<proteinExistence type="predicted"/>
<reference evidence="1 2" key="1">
    <citation type="submission" date="2019-03" db="EMBL/GenBank/DDBJ databases">
        <title>Genomic Encyclopedia of Type Strains, Phase IV (KMG-IV): sequencing the most valuable type-strain genomes for metagenomic binning, comparative biology and taxonomic classification.</title>
        <authorList>
            <person name="Goeker M."/>
        </authorList>
    </citation>
    <scope>NUCLEOTIDE SEQUENCE [LARGE SCALE GENOMIC DNA]</scope>
    <source>
        <strain evidence="1 2">DSM 26377</strain>
    </source>
</reference>
<accession>A0A4S3KC06</accession>